<name>A0A853BIZ6_9ACTN</name>
<keyword evidence="2" id="KW-1185">Reference proteome</keyword>
<comment type="caution">
    <text evidence="1">The sequence shown here is derived from an EMBL/GenBank/DDBJ whole genome shotgun (WGS) entry which is preliminary data.</text>
</comment>
<proteinExistence type="predicted"/>
<sequence length="224" mass="25025">MAEFLLGLASSLATTALVAAVGWLLSRRARRLVLRLLGRATGLGVERVYRTQRSASTDIAADIPRGEWLRVLAGRGGELTRETFQPLWTGTEWPLRAVEILLPDPEPGRDTWLAAREDELRARDPGFRPGLLGEQVRLNAAYLAEAAKGRDHCEIRFYNLPNLFRVVMTDKVAYLTLYLSTAHGRNSPCIVARRPGHLYDFAARVFASAWEAGRPAPREPVRRP</sequence>
<dbReference type="EMBL" id="JACCFO010000001">
    <property type="protein sequence ID" value="NYI95243.1"/>
    <property type="molecule type" value="Genomic_DNA"/>
</dbReference>
<dbReference type="AlphaFoldDB" id="A0A853BIZ6"/>
<dbReference type="RefSeq" id="WP_179766796.1">
    <property type="nucleotide sequence ID" value="NZ_JACCFO010000001.1"/>
</dbReference>
<organism evidence="1 2">
    <name type="scientific">Streptomonospora nanhaiensis</name>
    <dbReference type="NCBI Taxonomy" id="1323731"/>
    <lineage>
        <taxon>Bacteria</taxon>
        <taxon>Bacillati</taxon>
        <taxon>Actinomycetota</taxon>
        <taxon>Actinomycetes</taxon>
        <taxon>Streptosporangiales</taxon>
        <taxon>Nocardiopsidaceae</taxon>
        <taxon>Streptomonospora</taxon>
    </lineage>
</organism>
<evidence type="ECO:0000313" key="1">
    <source>
        <dbReference type="EMBL" id="NYI95243.1"/>
    </source>
</evidence>
<accession>A0A853BIZ6</accession>
<reference evidence="1 2" key="1">
    <citation type="submission" date="2020-07" db="EMBL/GenBank/DDBJ databases">
        <title>Sequencing the genomes of 1000 actinobacteria strains.</title>
        <authorList>
            <person name="Klenk H.-P."/>
        </authorList>
    </citation>
    <scope>NUCLEOTIDE SEQUENCE [LARGE SCALE GENOMIC DNA]</scope>
    <source>
        <strain evidence="1 2">DSM 45927</strain>
    </source>
</reference>
<gene>
    <name evidence="1" type="ORF">HNR12_001520</name>
</gene>
<dbReference type="Proteomes" id="UP000575985">
    <property type="component" value="Unassembled WGS sequence"/>
</dbReference>
<protein>
    <submittedName>
        <fullName evidence="1">Uncharacterized protein</fullName>
    </submittedName>
</protein>
<evidence type="ECO:0000313" key="2">
    <source>
        <dbReference type="Proteomes" id="UP000575985"/>
    </source>
</evidence>